<feature type="compositionally biased region" description="Low complexity" evidence="1">
    <location>
        <begin position="101"/>
        <end position="124"/>
    </location>
</feature>
<dbReference type="Proteomes" id="UP000298061">
    <property type="component" value="Unassembled WGS sequence"/>
</dbReference>
<sequence>MPASSNGLAPANPFPTDGSSPGGYGAPLGASPGGGMTPGVSYMQMGSSPFQMQPQPTGFASHSTFSPTAMPGGNPFAHLSAQSPPPQQPIQRSFTTPIPGPFASQQPSFQPQQTGFTPQQTGFAPQQTGFAPSAPQQQPFLSQPYANSNPFFNGGAGQGLMAQPQMPFHTTPSPQPFAMGTPFQQQPQQPQQMFAAQAQPMQAQATNPFTNWMQQPSGPTQGGFAGQAGPGQWGTM</sequence>
<feature type="region of interest" description="Disordered" evidence="1">
    <location>
        <begin position="101"/>
        <end position="236"/>
    </location>
</feature>
<evidence type="ECO:0000313" key="2">
    <source>
        <dbReference type="EMBL" id="TFY80210.1"/>
    </source>
</evidence>
<evidence type="ECO:0000256" key="1">
    <source>
        <dbReference type="SAM" id="MobiDB-lite"/>
    </source>
</evidence>
<proteinExistence type="predicted"/>
<dbReference type="AlphaFoldDB" id="A0A4Z0A169"/>
<feature type="region of interest" description="Disordered" evidence="1">
    <location>
        <begin position="1"/>
        <end position="39"/>
    </location>
</feature>
<accession>A0A4Z0A169</accession>
<dbReference type="EMBL" id="SFCI01000374">
    <property type="protein sequence ID" value="TFY80210.1"/>
    <property type="molecule type" value="Genomic_DNA"/>
</dbReference>
<feature type="compositionally biased region" description="Low complexity" evidence="1">
    <location>
        <begin position="182"/>
        <end position="205"/>
    </location>
</feature>
<keyword evidence="3" id="KW-1185">Reference proteome</keyword>
<comment type="caution">
    <text evidence="2">The sequence shown here is derived from an EMBL/GenBank/DDBJ whole genome shotgun (WGS) entry which is preliminary data.</text>
</comment>
<reference evidence="2 3" key="1">
    <citation type="submission" date="2019-02" db="EMBL/GenBank/DDBJ databases">
        <title>Genome sequencing of the rare red list fungi Hericium alpestre (H. flagellum).</title>
        <authorList>
            <person name="Buettner E."/>
            <person name="Kellner H."/>
        </authorList>
    </citation>
    <scope>NUCLEOTIDE SEQUENCE [LARGE SCALE GENOMIC DNA]</scope>
    <source>
        <strain evidence="2 3">DSM 108284</strain>
    </source>
</reference>
<feature type="compositionally biased region" description="Polar residues" evidence="1">
    <location>
        <begin position="125"/>
        <end position="151"/>
    </location>
</feature>
<dbReference type="STRING" id="135208.A0A4Z0A169"/>
<gene>
    <name evidence="2" type="ORF">EWM64_g3803</name>
</gene>
<feature type="compositionally biased region" description="Gly residues" evidence="1">
    <location>
        <begin position="20"/>
        <end position="37"/>
    </location>
</feature>
<feature type="compositionally biased region" description="Gly residues" evidence="1">
    <location>
        <begin position="220"/>
        <end position="236"/>
    </location>
</feature>
<organism evidence="2 3">
    <name type="scientific">Hericium alpestre</name>
    <dbReference type="NCBI Taxonomy" id="135208"/>
    <lineage>
        <taxon>Eukaryota</taxon>
        <taxon>Fungi</taxon>
        <taxon>Dikarya</taxon>
        <taxon>Basidiomycota</taxon>
        <taxon>Agaricomycotina</taxon>
        <taxon>Agaricomycetes</taxon>
        <taxon>Russulales</taxon>
        <taxon>Hericiaceae</taxon>
        <taxon>Hericium</taxon>
    </lineage>
</organism>
<evidence type="ECO:0000313" key="3">
    <source>
        <dbReference type="Proteomes" id="UP000298061"/>
    </source>
</evidence>
<protein>
    <submittedName>
        <fullName evidence="2">Uncharacterized protein</fullName>
    </submittedName>
</protein>
<name>A0A4Z0A169_9AGAM</name>
<feature type="compositionally biased region" description="Polar residues" evidence="1">
    <location>
        <begin position="206"/>
        <end position="217"/>
    </location>
</feature>